<dbReference type="EMBL" id="LSSN01000378">
    <property type="protein sequence ID" value="OMJ24259.1"/>
    <property type="molecule type" value="Genomic_DNA"/>
</dbReference>
<keyword evidence="2" id="KW-1185">Reference proteome</keyword>
<evidence type="ECO:0000313" key="2">
    <source>
        <dbReference type="Proteomes" id="UP000187283"/>
    </source>
</evidence>
<sequence>MHFLLSLQIKAELTNISELFPTGDDFAWNFKVRPLPTTLNFPISYLPSSPRTPLPPPLTHYAFSIIFYTYSLNVPIAMKPPKHL</sequence>
<dbReference type="Proteomes" id="UP000187283">
    <property type="component" value="Unassembled WGS sequence"/>
</dbReference>
<name>A0A1R1YBE6_9FUNG</name>
<accession>A0A1R1YBE6</accession>
<protein>
    <submittedName>
        <fullName evidence="1">Uncharacterized protein</fullName>
    </submittedName>
</protein>
<gene>
    <name evidence="1" type="ORF">AYI70_g1703</name>
</gene>
<dbReference type="AlphaFoldDB" id="A0A1R1YBE6"/>
<dbReference type="OrthoDB" id="10248838at2759"/>
<reference evidence="1 2" key="1">
    <citation type="submission" date="2017-01" db="EMBL/GenBank/DDBJ databases">
        <authorList>
            <person name="Mah S.A."/>
            <person name="Swanson W.J."/>
            <person name="Moy G.W."/>
            <person name="Vacquier V.D."/>
        </authorList>
    </citation>
    <scope>NUCLEOTIDE SEQUENCE [LARGE SCALE GENOMIC DNA]</scope>
    <source>
        <strain evidence="1 2">GSMNP</strain>
    </source>
</reference>
<proteinExistence type="predicted"/>
<comment type="caution">
    <text evidence="1">The sequence shown here is derived from an EMBL/GenBank/DDBJ whole genome shotgun (WGS) entry which is preliminary data.</text>
</comment>
<evidence type="ECO:0000313" key="1">
    <source>
        <dbReference type="EMBL" id="OMJ24259.1"/>
    </source>
</evidence>
<organism evidence="1 2">
    <name type="scientific">Smittium culicis</name>
    <dbReference type="NCBI Taxonomy" id="133412"/>
    <lineage>
        <taxon>Eukaryota</taxon>
        <taxon>Fungi</taxon>
        <taxon>Fungi incertae sedis</taxon>
        <taxon>Zoopagomycota</taxon>
        <taxon>Kickxellomycotina</taxon>
        <taxon>Harpellomycetes</taxon>
        <taxon>Harpellales</taxon>
        <taxon>Legeriomycetaceae</taxon>
        <taxon>Smittium</taxon>
    </lineage>
</organism>